<dbReference type="EMBL" id="CDMZ01000784">
    <property type="protein sequence ID" value="CEM21383.1"/>
    <property type="molecule type" value="Genomic_DNA"/>
</dbReference>
<reference evidence="2" key="1">
    <citation type="submission" date="2014-11" db="EMBL/GenBank/DDBJ databases">
        <authorList>
            <person name="Otto D Thomas"/>
            <person name="Naeem Raeece"/>
        </authorList>
    </citation>
    <scope>NUCLEOTIDE SEQUENCE</scope>
</reference>
<feature type="region of interest" description="Disordered" evidence="1">
    <location>
        <begin position="24"/>
        <end position="59"/>
    </location>
</feature>
<evidence type="ECO:0000256" key="1">
    <source>
        <dbReference type="SAM" id="MobiDB-lite"/>
    </source>
</evidence>
<organism evidence="2">
    <name type="scientific">Chromera velia CCMP2878</name>
    <dbReference type="NCBI Taxonomy" id="1169474"/>
    <lineage>
        <taxon>Eukaryota</taxon>
        <taxon>Sar</taxon>
        <taxon>Alveolata</taxon>
        <taxon>Colpodellida</taxon>
        <taxon>Chromeraceae</taxon>
        <taxon>Chromera</taxon>
    </lineage>
</organism>
<protein>
    <submittedName>
        <fullName evidence="2">Uncharacterized protein</fullName>
    </submittedName>
</protein>
<evidence type="ECO:0000313" key="2">
    <source>
        <dbReference type="EMBL" id="CEM21383.1"/>
    </source>
</evidence>
<sequence length="107" mass="12205">MKEASPPSDLEYSRILEGGFTPHGLSRPFFPSPLSPIQLTPHPRKSHRQDPWELTPYPQRSCRHISRNLTAHPHRWAEERGQGKLGVVVRPRLLEDLKEGGNVGVRE</sequence>
<dbReference type="VEuPathDB" id="CryptoDB:Cvel_3997"/>
<gene>
    <name evidence="2" type="ORF">Cvel_3997</name>
</gene>
<dbReference type="AlphaFoldDB" id="A0A0G4G0P7"/>
<proteinExistence type="predicted"/>
<accession>A0A0G4G0P7</accession>
<name>A0A0G4G0P7_9ALVE</name>